<keyword evidence="5" id="KW-0812">Transmembrane</keyword>
<evidence type="ECO:0000256" key="4">
    <source>
        <dbReference type="ARBA" id="ARBA00022452"/>
    </source>
</evidence>
<keyword evidence="4" id="KW-1134">Transmembrane beta strand</keyword>
<dbReference type="PANTHER" id="PTHR30026:SF20">
    <property type="entry name" value="OUTER MEMBRANE PROTEIN TOLC"/>
    <property type="match status" value="1"/>
</dbReference>
<dbReference type="Gene3D" id="1.20.1600.10">
    <property type="entry name" value="Outer membrane efflux proteins (OEP)"/>
    <property type="match status" value="1"/>
</dbReference>
<dbReference type="GO" id="GO:0015562">
    <property type="term" value="F:efflux transmembrane transporter activity"/>
    <property type="evidence" value="ECO:0007669"/>
    <property type="project" value="InterPro"/>
</dbReference>
<dbReference type="RefSeq" id="WP_050727207.1">
    <property type="nucleotide sequence ID" value="NZ_CP012332.1"/>
</dbReference>
<dbReference type="InterPro" id="IPR051906">
    <property type="entry name" value="TolC-like"/>
</dbReference>
<reference evidence="10 11" key="1">
    <citation type="submission" date="2015-08" db="EMBL/GenBank/DDBJ databases">
        <authorList>
            <person name="Babu N.S."/>
            <person name="Beckwith C.J."/>
            <person name="Beseler K.G."/>
            <person name="Brison A."/>
            <person name="Carone J.V."/>
            <person name="Caskin T.P."/>
            <person name="Diamond M."/>
            <person name="Durham M.E."/>
            <person name="Foxe J.M."/>
            <person name="Go M."/>
            <person name="Henderson B.A."/>
            <person name="Jones I.B."/>
            <person name="McGettigan J.A."/>
            <person name="Micheletti S.J."/>
            <person name="Nasrallah M.E."/>
            <person name="Ortiz D."/>
            <person name="Piller C.R."/>
            <person name="Privatt S.R."/>
            <person name="Schneider S.L."/>
            <person name="Sharp S."/>
            <person name="Smith T.C."/>
            <person name="Stanton J.D."/>
            <person name="Ullery H.E."/>
            <person name="Wilson R.J."/>
            <person name="Serrano M.G."/>
            <person name="Buck G."/>
            <person name="Lee V."/>
            <person name="Wang Y."/>
            <person name="Carvalho R."/>
            <person name="Voegtly L."/>
            <person name="Shi R."/>
            <person name="Duckworth R."/>
            <person name="Johnson A."/>
            <person name="Loviza R."/>
            <person name="Walstead R."/>
            <person name="Shah Z."/>
            <person name="Kiflezghi M."/>
            <person name="Wade K."/>
            <person name="Ball S.L."/>
            <person name="Bradley K.W."/>
            <person name="Asai D.J."/>
            <person name="Bowman C.A."/>
            <person name="Russell D.A."/>
            <person name="Pope W.H."/>
            <person name="Jacobs-Sera D."/>
            <person name="Hendrix R.W."/>
            <person name="Hatfull G.F."/>
        </authorList>
    </citation>
    <scope>NUCLEOTIDE SEQUENCE [LARGE SCALE GENOMIC DNA]</scope>
    <source>
        <strain evidence="10 11">DSM 27710</strain>
    </source>
</reference>
<dbReference type="STRING" id="1391653.AKJ08_3528"/>
<evidence type="ECO:0000256" key="3">
    <source>
        <dbReference type="ARBA" id="ARBA00022448"/>
    </source>
</evidence>
<evidence type="ECO:0000256" key="5">
    <source>
        <dbReference type="ARBA" id="ARBA00022692"/>
    </source>
</evidence>
<protein>
    <submittedName>
        <fullName evidence="10">Heavy metal RND efflux outer membrane protein, CzcC family</fullName>
    </submittedName>
</protein>
<feature type="coiled-coil region" evidence="8">
    <location>
        <begin position="323"/>
        <end position="354"/>
    </location>
</feature>
<keyword evidence="9" id="KW-0732">Signal</keyword>
<keyword evidence="6" id="KW-0472">Membrane</keyword>
<evidence type="ECO:0000256" key="1">
    <source>
        <dbReference type="ARBA" id="ARBA00004442"/>
    </source>
</evidence>
<feature type="signal peptide" evidence="9">
    <location>
        <begin position="1"/>
        <end position="25"/>
    </location>
</feature>
<dbReference type="GO" id="GO:0015288">
    <property type="term" value="F:porin activity"/>
    <property type="evidence" value="ECO:0007669"/>
    <property type="project" value="TreeGrafter"/>
</dbReference>
<evidence type="ECO:0000256" key="6">
    <source>
        <dbReference type="ARBA" id="ARBA00023136"/>
    </source>
</evidence>
<dbReference type="InterPro" id="IPR003423">
    <property type="entry name" value="OMP_efflux"/>
</dbReference>
<keyword evidence="11" id="KW-1185">Reference proteome</keyword>
<keyword evidence="8" id="KW-0175">Coiled coil</keyword>
<keyword evidence="7" id="KW-0998">Cell outer membrane</keyword>
<comment type="subcellular location">
    <subcellularLocation>
        <location evidence="1">Cell outer membrane</location>
    </subcellularLocation>
</comment>
<evidence type="ECO:0000256" key="7">
    <source>
        <dbReference type="ARBA" id="ARBA00023237"/>
    </source>
</evidence>
<evidence type="ECO:0000256" key="9">
    <source>
        <dbReference type="SAM" id="SignalP"/>
    </source>
</evidence>
<dbReference type="Pfam" id="PF02321">
    <property type="entry name" value="OEP"/>
    <property type="match status" value="2"/>
</dbReference>
<dbReference type="OrthoDB" id="9791261at2"/>
<dbReference type="GO" id="GO:0009279">
    <property type="term" value="C:cell outer membrane"/>
    <property type="evidence" value="ECO:0007669"/>
    <property type="project" value="UniProtKB-SubCell"/>
</dbReference>
<keyword evidence="3" id="KW-0813">Transport</keyword>
<evidence type="ECO:0000313" key="11">
    <source>
        <dbReference type="Proteomes" id="UP000055590"/>
    </source>
</evidence>
<dbReference type="GO" id="GO:1990281">
    <property type="term" value="C:efflux pump complex"/>
    <property type="evidence" value="ECO:0007669"/>
    <property type="project" value="TreeGrafter"/>
</dbReference>
<feature type="chain" id="PRO_5005465539" evidence="9">
    <location>
        <begin position="26"/>
        <end position="432"/>
    </location>
</feature>
<evidence type="ECO:0000256" key="2">
    <source>
        <dbReference type="ARBA" id="ARBA00007613"/>
    </source>
</evidence>
<gene>
    <name evidence="10" type="ORF">AKJ08_3528</name>
</gene>
<dbReference type="SUPFAM" id="SSF56954">
    <property type="entry name" value="Outer membrane efflux proteins (OEP)"/>
    <property type="match status" value="1"/>
</dbReference>
<name>A0A0K1PIA0_9BACT</name>
<comment type="similarity">
    <text evidence="2">Belongs to the outer membrane factor (OMF) (TC 1.B.17) family.</text>
</comment>
<dbReference type="KEGG" id="vin:AKJ08_3528"/>
<proteinExistence type="inferred from homology"/>
<dbReference type="AlphaFoldDB" id="A0A0K1PIA0"/>
<organism evidence="10 11">
    <name type="scientific">Vulgatibacter incomptus</name>
    <dbReference type="NCBI Taxonomy" id="1391653"/>
    <lineage>
        <taxon>Bacteria</taxon>
        <taxon>Pseudomonadati</taxon>
        <taxon>Myxococcota</taxon>
        <taxon>Myxococcia</taxon>
        <taxon>Myxococcales</taxon>
        <taxon>Cystobacterineae</taxon>
        <taxon>Vulgatibacteraceae</taxon>
        <taxon>Vulgatibacter</taxon>
    </lineage>
</organism>
<sequence length="432" mass="46844">MFLRSRRPGALASFLLLTAGRPAFAEVEAEASPASVAARIASCLEADPRLLAGKEEIHQAEAEEVTASLVPNPELQVASGLVPFPWSPFDDADHPGGPPQLEAIVSMPLDWLVFGKRAAARESAGIGVDVAKAGFDDLRRQRLLAALEAHYDLAEAAGVRELADEAHREAERLYSITAARVGAGGAEAVELDRVRVSIAERRRELALARAAETGARARYEAIVGRGCEEPGSLEGPAPEPVSEHAALELAEKSRPDLVGLRLHVDQSGAELRKERADAFPELSVEAGYTRQFQRKAMGAPDAHSWGVGLTVGLPIFDRNQGGLAKARSVRRQAEHELEASRREARAEVTEAVRNYEASFEIATTHDEEALRAATRAKERIEEAYALGGRSLLEVLDAQESWREARRNHLSSRAELWRSLSRLQAAVGVQVLP</sequence>
<evidence type="ECO:0000256" key="8">
    <source>
        <dbReference type="SAM" id="Coils"/>
    </source>
</evidence>
<dbReference type="PANTHER" id="PTHR30026">
    <property type="entry name" value="OUTER MEMBRANE PROTEIN TOLC"/>
    <property type="match status" value="1"/>
</dbReference>
<dbReference type="Proteomes" id="UP000055590">
    <property type="component" value="Chromosome"/>
</dbReference>
<dbReference type="EMBL" id="CP012332">
    <property type="protein sequence ID" value="AKU93141.1"/>
    <property type="molecule type" value="Genomic_DNA"/>
</dbReference>
<accession>A0A0K1PIA0</accession>
<evidence type="ECO:0000313" key="10">
    <source>
        <dbReference type="EMBL" id="AKU93141.1"/>
    </source>
</evidence>